<accession>A0A1G9PR36</accession>
<name>A0A1G9PR36_9BURK</name>
<dbReference type="EMBL" id="FNHP01000001">
    <property type="protein sequence ID" value="SDM00697.1"/>
    <property type="molecule type" value="Genomic_DNA"/>
</dbReference>
<dbReference type="RefSeq" id="WP_091566368.1">
    <property type="nucleotide sequence ID" value="NZ_FNHP01000001.1"/>
</dbReference>
<evidence type="ECO:0000313" key="2">
    <source>
        <dbReference type="Proteomes" id="UP000198552"/>
    </source>
</evidence>
<sequence length="136" mass="15339">MHLQPYDCMDGMPFSTTREDLLRQRGPPRSQARNEVGLTALDYGDVVFRFQDCGRLEEVTVWAEVLHLDTLAVPFRALAGFVRERDALLFERAGFLVSPALGIAFVPAEPCWVTALTRHAVVQWERIRASRNHASG</sequence>
<organism evidence="1 2">
    <name type="scientific">Oryzisolibacter propanilivorax</name>
    <dbReference type="NCBI Taxonomy" id="1527607"/>
    <lineage>
        <taxon>Bacteria</taxon>
        <taxon>Pseudomonadati</taxon>
        <taxon>Pseudomonadota</taxon>
        <taxon>Betaproteobacteria</taxon>
        <taxon>Burkholderiales</taxon>
        <taxon>Comamonadaceae</taxon>
        <taxon>Oryzisolibacter</taxon>
    </lineage>
</organism>
<proteinExistence type="predicted"/>
<dbReference type="STRING" id="1527607.SAMN05428957_101549"/>
<reference evidence="2" key="1">
    <citation type="submission" date="2016-10" db="EMBL/GenBank/DDBJ databases">
        <authorList>
            <person name="Varghese N."/>
            <person name="Submissions S."/>
        </authorList>
    </citation>
    <scope>NUCLEOTIDE SEQUENCE [LARGE SCALE GENOMIC DNA]</scope>
    <source>
        <strain evidence="2">EPL6</strain>
    </source>
</reference>
<keyword evidence="2" id="KW-1185">Reference proteome</keyword>
<dbReference type="OrthoDB" id="7060632at2"/>
<protein>
    <submittedName>
        <fullName evidence="1">Uncharacterized protein</fullName>
    </submittedName>
</protein>
<gene>
    <name evidence="1" type="ORF">SAMN05428957_101549</name>
</gene>
<dbReference type="Proteomes" id="UP000198552">
    <property type="component" value="Unassembled WGS sequence"/>
</dbReference>
<evidence type="ECO:0000313" key="1">
    <source>
        <dbReference type="EMBL" id="SDM00697.1"/>
    </source>
</evidence>
<dbReference type="AlphaFoldDB" id="A0A1G9PR36"/>